<sequence length="92" mass="9590">MQIEEMDDINHEIKPKEKTISIKLPSLKLPSLQAGVLILLIVVGVLQTAQLYGLNLQIRSGQANAGSTTTVSSPAGEVGSTTSTLPSMVGGC</sequence>
<evidence type="ECO:0000256" key="2">
    <source>
        <dbReference type="SAM" id="Phobius"/>
    </source>
</evidence>
<keyword evidence="2" id="KW-0472">Membrane</keyword>
<dbReference type="AlphaFoldDB" id="A0A0G2AVR4"/>
<evidence type="ECO:0000313" key="4">
    <source>
        <dbReference type="Proteomes" id="UP000033865"/>
    </source>
</evidence>
<comment type="caution">
    <text evidence="3">The sequence shown here is derived from an EMBL/GenBank/DDBJ whole genome shotgun (WGS) entry which is preliminary data.</text>
</comment>
<gene>
    <name evidence="3" type="ORF">UY82_C0005G0009</name>
</gene>
<feature type="region of interest" description="Disordered" evidence="1">
    <location>
        <begin position="63"/>
        <end position="92"/>
    </location>
</feature>
<keyword evidence="2" id="KW-1133">Transmembrane helix</keyword>
<dbReference type="Proteomes" id="UP000033865">
    <property type="component" value="Unassembled WGS sequence"/>
</dbReference>
<dbReference type="EMBL" id="LCRN01000005">
    <property type="protein sequence ID" value="KKW36999.1"/>
    <property type="molecule type" value="Genomic_DNA"/>
</dbReference>
<keyword evidence="2" id="KW-0812">Transmembrane</keyword>
<organism evidence="3 4">
    <name type="scientific">Candidatus Uhrbacteria bacterium GW2011_GWC2_53_7</name>
    <dbReference type="NCBI Taxonomy" id="1618986"/>
    <lineage>
        <taxon>Bacteria</taxon>
        <taxon>Candidatus Uhriibacteriota</taxon>
    </lineage>
</organism>
<feature type="transmembrane region" description="Helical" evidence="2">
    <location>
        <begin position="34"/>
        <end position="54"/>
    </location>
</feature>
<feature type="compositionally biased region" description="Polar residues" evidence="1">
    <location>
        <begin position="63"/>
        <end position="86"/>
    </location>
</feature>
<proteinExistence type="predicted"/>
<name>A0A0G2AVR4_9BACT</name>
<protein>
    <submittedName>
        <fullName evidence="3">Uncharacterized protein</fullName>
    </submittedName>
</protein>
<evidence type="ECO:0000256" key="1">
    <source>
        <dbReference type="SAM" id="MobiDB-lite"/>
    </source>
</evidence>
<evidence type="ECO:0000313" key="3">
    <source>
        <dbReference type="EMBL" id="KKW36999.1"/>
    </source>
</evidence>
<accession>A0A0G2AVR4</accession>
<reference evidence="3 4" key="1">
    <citation type="journal article" date="2015" name="Nature">
        <title>rRNA introns, odd ribosomes, and small enigmatic genomes across a large radiation of phyla.</title>
        <authorList>
            <person name="Brown C.T."/>
            <person name="Hug L.A."/>
            <person name="Thomas B.C."/>
            <person name="Sharon I."/>
            <person name="Castelle C.J."/>
            <person name="Singh A."/>
            <person name="Wilkins M.J."/>
            <person name="Williams K.H."/>
            <person name="Banfield J.F."/>
        </authorList>
    </citation>
    <scope>NUCLEOTIDE SEQUENCE [LARGE SCALE GENOMIC DNA]</scope>
</reference>